<sequence>MTYIADFPDATLKDYRDQLESDTGKSVTIPCMHYVIKELKVSYKKILLRTRTGARGYKARARKLYRVYAKY</sequence>
<reference evidence="1 2" key="1">
    <citation type="submission" date="2016-08" db="EMBL/GenBank/DDBJ databases">
        <title>Draft genome sequence of Candidatus Piscirickettsia litoralis, from seawater.</title>
        <authorList>
            <person name="Wan X."/>
            <person name="Lee A.J."/>
            <person name="Hou S."/>
            <person name="Donachie S.P."/>
        </authorList>
    </citation>
    <scope>NUCLEOTIDE SEQUENCE [LARGE SCALE GENOMIC DNA]</scope>
    <source>
        <strain evidence="1 2">Y2</strain>
    </source>
</reference>
<evidence type="ECO:0000313" key="1">
    <source>
        <dbReference type="EMBL" id="ODN42369.1"/>
    </source>
</evidence>
<proteinExistence type="predicted"/>
<evidence type="ECO:0000313" key="2">
    <source>
        <dbReference type="Proteomes" id="UP000094329"/>
    </source>
</evidence>
<protein>
    <recommendedName>
        <fullName evidence="3">Transposase</fullName>
    </recommendedName>
</protein>
<comment type="caution">
    <text evidence="1">The sequence shown here is derived from an EMBL/GenBank/DDBJ whole genome shotgun (WGS) entry which is preliminary data.</text>
</comment>
<gene>
    <name evidence="1" type="ORF">BGC07_04760</name>
</gene>
<dbReference type="RefSeq" id="WP_069312166.1">
    <property type="nucleotide sequence ID" value="NZ_MDTU01000001.1"/>
</dbReference>
<accession>A0ABX3A161</accession>
<dbReference type="EMBL" id="MDTU01000001">
    <property type="protein sequence ID" value="ODN42369.1"/>
    <property type="molecule type" value="Genomic_DNA"/>
</dbReference>
<name>A0ABX3A161_9GAMM</name>
<keyword evidence="2" id="KW-1185">Reference proteome</keyword>
<evidence type="ECO:0008006" key="3">
    <source>
        <dbReference type="Google" id="ProtNLM"/>
    </source>
</evidence>
<dbReference type="Proteomes" id="UP000094329">
    <property type="component" value="Unassembled WGS sequence"/>
</dbReference>
<organism evidence="1 2">
    <name type="scientific">Piscirickettsia litoralis</name>
    <dbReference type="NCBI Taxonomy" id="1891921"/>
    <lineage>
        <taxon>Bacteria</taxon>
        <taxon>Pseudomonadati</taxon>
        <taxon>Pseudomonadota</taxon>
        <taxon>Gammaproteobacteria</taxon>
        <taxon>Thiotrichales</taxon>
        <taxon>Piscirickettsiaceae</taxon>
        <taxon>Piscirickettsia</taxon>
    </lineage>
</organism>